<evidence type="ECO:0000256" key="5">
    <source>
        <dbReference type="ARBA" id="ARBA00022801"/>
    </source>
</evidence>
<proteinExistence type="inferred from homology"/>
<evidence type="ECO:0000256" key="11">
    <source>
        <dbReference type="ARBA" id="ARBA00048954"/>
    </source>
</evidence>
<dbReference type="GO" id="GO:0016787">
    <property type="term" value="F:hydrolase activity"/>
    <property type="evidence" value="ECO:0007669"/>
    <property type="project" value="UniProtKB-KW"/>
</dbReference>
<dbReference type="eggNOG" id="COG0305">
    <property type="taxonomic scope" value="Bacteria"/>
</dbReference>
<dbReference type="SUPFAM" id="SSF48024">
    <property type="entry name" value="N-terminal domain of DnaB helicase"/>
    <property type="match status" value="1"/>
</dbReference>
<keyword evidence="7" id="KW-0067">ATP-binding</keyword>
<dbReference type="GO" id="GO:0005524">
    <property type="term" value="F:ATP binding"/>
    <property type="evidence" value="ECO:0007669"/>
    <property type="project" value="UniProtKB-KW"/>
</dbReference>
<keyword evidence="3" id="KW-0235">DNA replication</keyword>
<dbReference type="Gene3D" id="1.10.860.10">
    <property type="entry name" value="DNAb Helicase, Chain A"/>
    <property type="match status" value="1"/>
</dbReference>
<accession>Q11J25</accession>
<dbReference type="InterPro" id="IPR007694">
    <property type="entry name" value="DNA_helicase_DnaB-like_C"/>
</dbReference>
<dbReference type="PANTHER" id="PTHR30153:SF2">
    <property type="entry name" value="REPLICATIVE DNA HELICASE"/>
    <property type="match status" value="1"/>
</dbReference>
<dbReference type="Gene3D" id="3.40.50.300">
    <property type="entry name" value="P-loop containing nucleotide triphosphate hydrolases"/>
    <property type="match status" value="1"/>
</dbReference>
<name>Q11J25_CHESB</name>
<dbReference type="AlphaFoldDB" id="Q11J25"/>
<dbReference type="InterPro" id="IPR007693">
    <property type="entry name" value="DNA_helicase_DnaB-like_N"/>
</dbReference>
<dbReference type="InterPro" id="IPR036185">
    <property type="entry name" value="DNA_heli_DnaB-like_N_sf"/>
</dbReference>
<dbReference type="InterPro" id="IPR027417">
    <property type="entry name" value="P-loop_NTPase"/>
</dbReference>
<dbReference type="GO" id="GO:0043139">
    <property type="term" value="F:5'-3' DNA helicase activity"/>
    <property type="evidence" value="ECO:0007669"/>
    <property type="project" value="UniProtKB-EC"/>
</dbReference>
<evidence type="ECO:0000256" key="7">
    <source>
        <dbReference type="ARBA" id="ARBA00022840"/>
    </source>
</evidence>
<keyword evidence="5" id="KW-0378">Hydrolase</keyword>
<keyword evidence="4" id="KW-0547">Nucleotide-binding</keyword>
<keyword evidence="2" id="KW-0639">Primosome</keyword>
<evidence type="ECO:0000256" key="2">
    <source>
        <dbReference type="ARBA" id="ARBA00022515"/>
    </source>
</evidence>
<keyword evidence="9" id="KW-0413">Isomerase</keyword>
<keyword evidence="8" id="KW-0238">DNA-binding</keyword>
<dbReference type="Pfam" id="PF03796">
    <property type="entry name" value="DnaB_C"/>
    <property type="match status" value="1"/>
</dbReference>
<evidence type="ECO:0000256" key="10">
    <source>
        <dbReference type="ARBA" id="ARBA00044969"/>
    </source>
</evidence>
<dbReference type="EC" id="5.6.2.3" evidence="10"/>
<dbReference type="SUPFAM" id="SSF52540">
    <property type="entry name" value="P-loop containing nucleoside triphosphate hydrolases"/>
    <property type="match status" value="1"/>
</dbReference>
<dbReference type="InterPro" id="IPR016136">
    <property type="entry name" value="DNA_helicase_N/primase_C"/>
</dbReference>
<evidence type="ECO:0000259" key="12">
    <source>
        <dbReference type="PROSITE" id="PS51199"/>
    </source>
</evidence>
<dbReference type="PANTHER" id="PTHR30153">
    <property type="entry name" value="REPLICATIVE DNA HELICASE DNAB"/>
    <property type="match status" value="1"/>
</dbReference>
<dbReference type="GO" id="GO:0003677">
    <property type="term" value="F:DNA binding"/>
    <property type="evidence" value="ECO:0007669"/>
    <property type="project" value="UniProtKB-KW"/>
</dbReference>
<organism evidence="13">
    <name type="scientific">Chelativorans sp. (strain BNC1)</name>
    <dbReference type="NCBI Taxonomy" id="266779"/>
    <lineage>
        <taxon>Bacteria</taxon>
        <taxon>Pseudomonadati</taxon>
        <taxon>Pseudomonadota</taxon>
        <taxon>Alphaproteobacteria</taxon>
        <taxon>Hyphomicrobiales</taxon>
        <taxon>Phyllobacteriaceae</taxon>
        <taxon>Chelativorans</taxon>
    </lineage>
</organism>
<evidence type="ECO:0000256" key="9">
    <source>
        <dbReference type="ARBA" id="ARBA00023235"/>
    </source>
</evidence>
<dbReference type="GO" id="GO:1990077">
    <property type="term" value="C:primosome complex"/>
    <property type="evidence" value="ECO:0007669"/>
    <property type="project" value="UniProtKB-KW"/>
</dbReference>
<comment type="catalytic activity">
    <reaction evidence="11">
        <text>ATP + H2O = ADP + phosphate + H(+)</text>
        <dbReference type="Rhea" id="RHEA:13065"/>
        <dbReference type="ChEBI" id="CHEBI:15377"/>
        <dbReference type="ChEBI" id="CHEBI:15378"/>
        <dbReference type="ChEBI" id="CHEBI:30616"/>
        <dbReference type="ChEBI" id="CHEBI:43474"/>
        <dbReference type="ChEBI" id="CHEBI:456216"/>
        <dbReference type="EC" id="5.6.2.3"/>
    </reaction>
</comment>
<feature type="domain" description="SF4 helicase" evidence="12">
    <location>
        <begin position="179"/>
        <end position="461"/>
    </location>
</feature>
<dbReference type="OrthoDB" id="8109470at2"/>
<sequence>MNALADPIREVPHNIEAEQALLGAVMVNNACYDLVSRIVRPEHFFEPLHRDIFKASGDLITVGRRADPITLRDFLPADAKVGEMTVAQYLAALCADAVTIVMARDYAASIFDAWMSRQIIVACEDTVAKLYQRRPGMDPLTEAGPVEDMLAKLRAERVSASGTASHGRQYLQSLTEARQRGKVLGVPICLPEIAAVISEPSFEAGNLYGLLSSSGEGKTSLTLQIIMHALKKGHPVQFLSFDQSAEQCIRQLVAQEHGIEARRQRAGDLSEKEWETVVDFSNWMDREPFEVVKCTDHSAPQLLAFARAFVKRFGNGNVPLIVVDHIGAVKPEDRRADEGTKAKDINKVFKAGAEQTGAAWLILNQRNSYGMKRDNPRPISADLFGGDPAKQAYDAIFYVYRYLKFLEERKAIASSESDWKKIAKVFPSAVREGGEDIAQIGAIKVRFGNAAITRNLIFEARFTRYRSEQMNDQPELMEAML</sequence>
<dbReference type="GO" id="GO:0006269">
    <property type="term" value="P:DNA replication, synthesis of primer"/>
    <property type="evidence" value="ECO:0007669"/>
    <property type="project" value="UniProtKB-KW"/>
</dbReference>
<dbReference type="KEGG" id="mes:Meso_1204"/>
<reference evidence="13" key="1">
    <citation type="submission" date="2006-06" db="EMBL/GenBank/DDBJ databases">
        <title>Complete sequence of chromosome of Chelativorans sp. BNC1.</title>
        <authorList>
            <consortium name="US DOE Joint Genome Institute"/>
            <person name="Copeland A."/>
            <person name="Lucas S."/>
            <person name="Lapidus A."/>
            <person name="Barry K."/>
            <person name="Detter J.C."/>
            <person name="Glavina del Rio T."/>
            <person name="Hammon N."/>
            <person name="Israni S."/>
            <person name="Dalin E."/>
            <person name="Tice H."/>
            <person name="Pitluck S."/>
            <person name="Chertkov O."/>
            <person name="Brettin T."/>
            <person name="Bruce D."/>
            <person name="Han C."/>
            <person name="Tapia R."/>
            <person name="Gilna P."/>
            <person name="Schmutz J."/>
            <person name="Larimer F."/>
            <person name="Land M."/>
            <person name="Hauser L."/>
            <person name="Kyrpides N."/>
            <person name="Mikhailova N."/>
            <person name="Richardson P."/>
        </authorList>
    </citation>
    <scope>NUCLEOTIDE SEQUENCE</scope>
    <source>
        <strain evidence="13">BNC1</strain>
    </source>
</reference>
<evidence type="ECO:0000256" key="6">
    <source>
        <dbReference type="ARBA" id="ARBA00022806"/>
    </source>
</evidence>
<comment type="similarity">
    <text evidence="1">Belongs to the helicase family. DnaB subfamily.</text>
</comment>
<dbReference type="STRING" id="266779.Meso_1204"/>
<dbReference type="Pfam" id="PF00772">
    <property type="entry name" value="DnaB"/>
    <property type="match status" value="1"/>
</dbReference>
<dbReference type="GO" id="GO:0005829">
    <property type="term" value="C:cytosol"/>
    <property type="evidence" value="ECO:0007669"/>
    <property type="project" value="TreeGrafter"/>
</dbReference>
<evidence type="ECO:0000256" key="8">
    <source>
        <dbReference type="ARBA" id="ARBA00023125"/>
    </source>
</evidence>
<evidence type="ECO:0000256" key="1">
    <source>
        <dbReference type="ARBA" id="ARBA00008428"/>
    </source>
</evidence>
<dbReference type="PROSITE" id="PS51199">
    <property type="entry name" value="SF4_HELICASE"/>
    <property type="match status" value="1"/>
</dbReference>
<protein>
    <recommendedName>
        <fullName evidence="10">DNA 5'-3' helicase</fullName>
        <ecNumber evidence="10">5.6.2.3</ecNumber>
    </recommendedName>
</protein>
<evidence type="ECO:0000313" key="13">
    <source>
        <dbReference type="EMBL" id="ABG62600.1"/>
    </source>
</evidence>
<dbReference type="EMBL" id="CP000390">
    <property type="protein sequence ID" value="ABG62600.1"/>
    <property type="molecule type" value="Genomic_DNA"/>
</dbReference>
<gene>
    <name evidence="13" type="ordered locus">Meso_1204</name>
</gene>
<dbReference type="HOGENOM" id="CLU_567299_0_0_5"/>
<evidence type="ECO:0000256" key="4">
    <source>
        <dbReference type="ARBA" id="ARBA00022741"/>
    </source>
</evidence>
<keyword evidence="6 13" id="KW-0347">Helicase</keyword>
<evidence type="ECO:0000256" key="3">
    <source>
        <dbReference type="ARBA" id="ARBA00022705"/>
    </source>
</evidence>